<dbReference type="PANTHER" id="PTHR46114">
    <property type="entry name" value="APPLE DOMAIN-CONTAINING PROTEIN"/>
    <property type="match status" value="1"/>
</dbReference>
<dbReference type="EMBL" id="CP045900">
    <property type="protein sequence ID" value="QQP42519.1"/>
    <property type="molecule type" value="Genomic_DNA"/>
</dbReference>
<keyword evidence="2" id="KW-1185">Reference proteome</keyword>
<proteinExistence type="predicted"/>
<dbReference type="Proteomes" id="UP000595437">
    <property type="component" value="Chromosome 11"/>
</dbReference>
<dbReference type="PANTHER" id="PTHR46114:SF1">
    <property type="entry name" value="ZAD DOMAIN-CONTAINING PROTEIN"/>
    <property type="match status" value="1"/>
</dbReference>
<dbReference type="AlphaFoldDB" id="A0A7T8K1S2"/>
<evidence type="ECO:0000313" key="1">
    <source>
        <dbReference type="EMBL" id="QQP42519.1"/>
    </source>
</evidence>
<organism evidence="1 2">
    <name type="scientific">Caligus rogercresseyi</name>
    <name type="common">Sea louse</name>
    <dbReference type="NCBI Taxonomy" id="217165"/>
    <lineage>
        <taxon>Eukaryota</taxon>
        <taxon>Metazoa</taxon>
        <taxon>Ecdysozoa</taxon>
        <taxon>Arthropoda</taxon>
        <taxon>Crustacea</taxon>
        <taxon>Multicrustacea</taxon>
        <taxon>Hexanauplia</taxon>
        <taxon>Copepoda</taxon>
        <taxon>Siphonostomatoida</taxon>
        <taxon>Caligidae</taxon>
        <taxon>Caligus</taxon>
    </lineage>
</organism>
<evidence type="ECO:0000313" key="2">
    <source>
        <dbReference type="Proteomes" id="UP000595437"/>
    </source>
</evidence>
<protein>
    <submittedName>
        <fullName evidence="1">Uncharacterized protein</fullName>
    </submittedName>
</protein>
<accession>A0A7T8K1S2</accession>
<sequence>MASARGSCKHNTGNFCYVCGVFLNVKSVKYNIVEGNLFCSAYKAYFGVQVGDQDKSWAPHVVCGSCRSTLESWYRGEKRKMKFGVPRVWREPTDHTNNCYFCMVVVTDHRRGKKTDVFDYPDLPSSLRPVMHCDELPVPNPPPVITRDACSSSSSETEDAHGDVFVADDTQAITHFPNQAELNDLIRDLGLPKSKSELLTSRLKQWNLLDESCRVTKQRQRHEKLSHYFTLDEKLCYCHNINGLFEEIEFPYDPSDWRLFVDSSTRSLKAVLLHNGNKYPSIPIAHSVHLKEGYENVKQLLRLVKYEEHDWEVIGDYKMIGFLTGLQGGFTKYPCFLCYWDSRATAKHYDTKDWPSRTGFVIGEMNVKWQPLVEQEKILMPPPHIKLGLIKQFVRALDHKSAAFKHLEAVFPRLSEAKIKAGVFVGPQITKLMQDPEFSGKLLAPDKRAWRSFVAVVQGFLGKNKEENYRKLVDDLLKSYKGMGCRMSLKLHMMHSHLDFFKSNMGDYSEEHGERFHQDMMEFENRYQGQYNERMMGDYVWALVRETQSLHRRKTRKSLCFQYTV</sequence>
<gene>
    <name evidence="1" type="ORF">FKW44_017211</name>
</gene>
<dbReference type="OrthoDB" id="6729334at2759"/>
<reference evidence="2" key="1">
    <citation type="submission" date="2021-01" db="EMBL/GenBank/DDBJ databases">
        <title>Caligus Genome Assembly.</title>
        <authorList>
            <person name="Gallardo-Escarate C."/>
        </authorList>
    </citation>
    <scope>NUCLEOTIDE SEQUENCE [LARGE SCALE GENOMIC DNA]</scope>
</reference>
<name>A0A7T8K1S2_CALRO</name>